<organism evidence="2 3">
    <name type="scientific">Fibrella forsythiae</name>
    <dbReference type="NCBI Taxonomy" id="2817061"/>
    <lineage>
        <taxon>Bacteria</taxon>
        <taxon>Pseudomonadati</taxon>
        <taxon>Bacteroidota</taxon>
        <taxon>Cytophagia</taxon>
        <taxon>Cytophagales</taxon>
        <taxon>Spirosomataceae</taxon>
        <taxon>Fibrella</taxon>
    </lineage>
</organism>
<keyword evidence="1" id="KW-1133">Transmembrane helix</keyword>
<feature type="transmembrane region" description="Helical" evidence="1">
    <location>
        <begin position="145"/>
        <end position="166"/>
    </location>
</feature>
<comment type="caution">
    <text evidence="2">The sequence shown here is derived from an EMBL/GenBank/DDBJ whole genome shotgun (WGS) entry which is preliminary data.</text>
</comment>
<feature type="transmembrane region" description="Helical" evidence="1">
    <location>
        <begin position="7"/>
        <end position="23"/>
    </location>
</feature>
<evidence type="ECO:0000313" key="3">
    <source>
        <dbReference type="Proteomes" id="UP000664628"/>
    </source>
</evidence>
<dbReference type="Proteomes" id="UP000664628">
    <property type="component" value="Unassembled WGS sequence"/>
</dbReference>
<feature type="transmembrane region" description="Helical" evidence="1">
    <location>
        <begin position="29"/>
        <end position="45"/>
    </location>
</feature>
<gene>
    <name evidence="2" type="ORF">J2I46_17660</name>
</gene>
<protein>
    <recommendedName>
        <fullName evidence="4">Rod shape-determining protein MreD</fullName>
    </recommendedName>
</protein>
<keyword evidence="1" id="KW-0812">Transmembrane</keyword>
<sequence>MTLREILVLISLFLLYLFLQILIVRNLVLFDYGFCFIYVACILLMPNEISQTWLLLLAFATGVIVDTFYNTLGIHAASTVLMTYLRPLVVRVQMSQRIQESRVVFTLQELGFAEFFKYVFVLVLIHHATLFLIEAGSLSLLIPTALRTLASALFTTLSIILIQFFARR</sequence>
<proteinExistence type="predicted"/>
<keyword evidence="1" id="KW-0472">Membrane</keyword>
<evidence type="ECO:0000313" key="2">
    <source>
        <dbReference type="EMBL" id="MBO0950427.1"/>
    </source>
</evidence>
<feature type="transmembrane region" description="Helical" evidence="1">
    <location>
        <begin position="115"/>
        <end position="133"/>
    </location>
</feature>
<reference evidence="2 3" key="1">
    <citation type="submission" date="2021-03" db="EMBL/GenBank/DDBJ databases">
        <title>Fibrella sp. HMF5405 genome sequencing and assembly.</title>
        <authorList>
            <person name="Kang H."/>
            <person name="Kim H."/>
            <person name="Bae S."/>
            <person name="Joh K."/>
        </authorList>
    </citation>
    <scope>NUCLEOTIDE SEQUENCE [LARGE SCALE GENOMIC DNA]</scope>
    <source>
        <strain evidence="2 3">HMF5405</strain>
    </source>
</reference>
<dbReference type="EMBL" id="JAFMYW010000005">
    <property type="protein sequence ID" value="MBO0950427.1"/>
    <property type="molecule type" value="Genomic_DNA"/>
</dbReference>
<keyword evidence="3" id="KW-1185">Reference proteome</keyword>
<evidence type="ECO:0000256" key="1">
    <source>
        <dbReference type="SAM" id="Phobius"/>
    </source>
</evidence>
<feature type="transmembrane region" description="Helical" evidence="1">
    <location>
        <begin position="52"/>
        <end position="69"/>
    </location>
</feature>
<evidence type="ECO:0008006" key="4">
    <source>
        <dbReference type="Google" id="ProtNLM"/>
    </source>
</evidence>
<accession>A0ABS3JKA3</accession>
<name>A0ABS3JKA3_9BACT</name>
<dbReference type="RefSeq" id="WP_207330379.1">
    <property type="nucleotide sequence ID" value="NZ_JAFMYW010000005.1"/>
</dbReference>